<feature type="binding site" evidence="10">
    <location>
        <position position="42"/>
    </location>
    <ligand>
        <name>ATP</name>
        <dbReference type="ChEBI" id="CHEBI:30616"/>
    </ligand>
</feature>
<dbReference type="PROSITE" id="PS50011">
    <property type="entry name" value="PROTEIN_KINASE_DOM"/>
    <property type="match status" value="1"/>
</dbReference>
<reference evidence="15 16" key="1">
    <citation type="submission" date="2013-05" db="EMBL/GenBank/DDBJ databases">
        <title>The Genome Sequence of Actinomyces europaeus ACS-120-V-COL10B.</title>
        <authorList>
            <consortium name="The Broad Institute Genomics Platform"/>
            <person name="Earl A."/>
            <person name="Ward D."/>
            <person name="Feldgarden M."/>
            <person name="Gevers D."/>
            <person name="Saerens B."/>
            <person name="Vaneechoutte M."/>
            <person name="Walker B."/>
            <person name="Young S."/>
            <person name="Zeng Q."/>
            <person name="Gargeya S."/>
            <person name="Fitzgerald M."/>
            <person name="Haas B."/>
            <person name="Abouelleil A."/>
            <person name="Allen A.W."/>
            <person name="Alvarado L."/>
            <person name="Arachchi H.M."/>
            <person name="Berlin A.M."/>
            <person name="Chapman S.B."/>
            <person name="Gainer-Dewar J."/>
            <person name="Goldberg J."/>
            <person name="Griggs A."/>
            <person name="Gujja S."/>
            <person name="Hansen M."/>
            <person name="Howarth C."/>
            <person name="Imamovic A."/>
            <person name="Ireland A."/>
            <person name="Larimer J."/>
            <person name="McCowan C."/>
            <person name="Murphy C."/>
            <person name="Pearson M."/>
            <person name="Poon T.W."/>
            <person name="Priest M."/>
            <person name="Roberts A."/>
            <person name="Saif S."/>
            <person name="Shea T."/>
            <person name="Sisk P."/>
            <person name="Sykes S."/>
            <person name="Wortman J."/>
            <person name="Nusbaum C."/>
            <person name="Birren B."/>
        </authorList>
    </citation>
    <scope>NUCLEOTIDE SEQUENCE [LARGE SCALE GENOMIC DNA]</scope>
    <source>
        <strain evidence="15 16">ACS-120-V-Col10b</strain>
    </source>
</reference>
<evidence type="ECO:0000256" key="1">
    <source>
        <dbReference type="ARBA" id="ARBA00012513"/>
    </source>
</evidence>
<evidence type="ECO:0000256" key="8">
    <source>
        <dbReference type="ARBA" id="ARBA00047899"/>
    </source>
</evidence>
<keyword evidence="6" id="KW-0418">Kinase</keyword>
<dbReference type="EMBL" id="AGWN01000001">
    <property type="protein sequence ID" value="EPD31360.1"/>
    <property type="molecule type" value="Genomic_DNA"/>
</dbReference>
<dbReference type="InterPro" id="IPR008271">
    <property type="entry name" value="Ser/Thr_kinase_AS"/>
</dbReference>
<dbReference type="SMART" id="SM00220">
    <property type="entry name" value="S_TKc"/>
    <property type="match status" value="1"/>
</dbReference>
<dbReference type="NCBIfam" id="NF033483">
    <property type="entry name" value="PknB_PASTA_kin"/>
    <property type="match status" value="1"/>
</dbReference>
<dbReference type="CDD" id="cd14014">
    <property type="entry name" value="STKc_PknB_like"/>
    <property type="match status" value="1"/>
</dbReference>
<keyword evidence="12" id="KW-1133">Transmembrane helix</keyword>
<evidence type="ECO:0000259" key="13">
    <source>
        <dbReference type="PROSITE" id="PS50011"/>
    </source>
</evidence>
<feature type="domain" description="Protein kinase" evidence="13">
    <location>
        <begin position="13"/>
        <end position="281"/>
    </location>
</feature>
<dbReference type="PROSITE" id="PS51178">
    <property type="entry name" value="PASTA"/>
    <property type="match status" value="3"/>
</dbReference>
<proteinExistence type="predicted"/>
<gene>
    <name evidence="15" type="ORF">HMPREF9238_01130</name>
</gene>
<dbReference type="EC" id="2.7.11.1" evidence="1"/>
<dbReference type="Pfam" id="PF03793">
    <property type="entry name" value="PASTA"/>
    <property type="match status" value="3"/>
</dbReference>
<dbReference type="PROSITE" id="PS00108">
    <property type="entry name" value="PROTEIN_KINASE_ST"/>
    <property type="match status" value="1"/>
</dbReference>
<dbReference type="InterPro" id="IPR017441">
    <property type="entry name" value="Protein_kinase_ATP_BS"/>
</dbReference>
<dbReference type="FunFam" id="3.30.200.20:FF:000035">
    <property type="entry name" value="Serine/threonine protein kinase Stk1"/>
    <property type="match status" value="1"/>
</dbReference>
<keyword evidence="2" id="KW-0723">Serine/threonine-protein kinase</keyword>
<dbReference type="AlphaFoldDB" id="A0A9W5RFC6"/>
<comment type="catalytic activity">
    <reaction evidence="8">
        <text>L-threonyl-[protein] + ATP = O-phospho-L-threonyl-[protein] + ADP + H(+)</text>
        <dbReference type="Rhea" id="RHEA:46608"/>
        <dbReference type="Rhea" id="RHEA-COMP:11060"/>
        <dbReference type="Rhea" id="RHEA-COMP:11605"/>
        <dbReference type="ChEBI" id="CHEBI:15378"/>
        <dbReference type="ChEBI" id="CHEBI:30013"/>
        <dbReference type="ChEBI" id="CHEBI:30616"/>
        <dbReference type="ChEBI" id="CHEBI:61977"/>
        <dbReference type="ChEBI" id="CHEBI:456216"/>
        <dbReference type="EC" id="2.7.11.1"/>
    </reaction>
</comment>
<feature type="region of interest" description="Disordered" evidence="11">
    <location>
        <begin position="571"/>
        <end position="597"/>
    </location>
</feature>
<organism evidence="15 16">
    <name type="scientific">Gleimia europaea ACS-120-V-Col10b</name>
    <dbReference type="NCBI Taxonomy" id="883069"/>
    <lineage>
        <taxon>Bacteria</taxon>
        <taxon>Bacillati</taxon>
        <taxon>Actinomycetota</taxon>
        <taxon>Actinomycetes</taxon>
        <taxon>Actinomycetales</taxon>
        <taxon>Actinomycetaceae</taxon>
        <taxon>Gleimia</taxon>
    </lineage>
</organism>
<evidence type="ECO:0000256" key="7">
    <source>
        <dbReference type="ARBA" id="ARBA00022840"/>
    </source>
</evidence>
<feature type="domain" description="PASTA" evidence="14">
    <location>
        <begin position="372"/>
        <end position="439"/>
    </location>
</feature>
<feature type="domain" description="PASTA" evidence="14">
    <location>
        <begin position="511"/>
        <end position="571"/>
    </location>
</feature>
<dbReference type="GO" id="GO:0004674">
    <property type="term" value="F:protein serine/threonine kinase activity"/>
    <property type="evidence" value="ECO:0007669"/>
    <property type="project" value="UniProtKB-KW"/>
</dbReference>
<keyword evidence="12" id="KW-0812">Transmembrane</keyword>
<evidence type="ECO:0000313" key="15">
    <source>
        <dbReference type="EMBL" id="EPD31360.1"/>
    </source>
</evidence>
<feature type="transmembrane region" description="Helical" evidence="12">
    <location>
        <begin position="344"/>
        <end position="365"/>
    </location>
</feature>
<evidence type="ECO:0000256" key="2">
    <source>
        <dbReference type="ARBA" id="ARBA00022527"/>
    </source>
</evidence>
<evidence type="ECO:0000256" key="9">
    <source>
        <dbReference type="ARBA" id="ARBA00048679"/>
    </source>
</evidence>
<evidence type="ECO:0000256" key="5">
    <source>
        <dbReference type="ARBA" id="ARBA00022741"/>
    </source>
</evidence>
<dbReference type="InterPro" id="IPR000719">
    <property type="entry name" value="Prot_kinase_dom"/>
</dbReference>
<dbReference type="OrthoDB" id="9762169at2"/>
<dbReference type="RefSeq" id="WP_016444471.1">
    <property type="nucleotide sequence ID" value="NZ_KE150266.1"/>
</dbReference>
<name>A0A9W5RFC6_9ACTO</name>
<keyword evidence="16" id="KW-1185">Reference proteome</keyword>
<keyword evidence="3" id="KW-0808">Transferase</keyword>
<dbReference type="GO" id="GO:0005524">
    <property type="term" value="F:ATP binding"/>
    <property type="evidence" value="ECO:0007669"/>
    <property type="project" value="UniProtKB-UniRule"/>
</dbReference>
<evidence type="ECO:0000256" key="10">
    <source>
        <dbReference type="PROSITE-ProRule" id="PRU10141"/>
    </source>
</evidence>
<keyword evidence="7 10" id="KW-0067">ATP-binding</keyword>
<evidence type="ECO:0000256" key="11">
    <source>
        <dbReference type="SAM" id="MobiDB-lite"/>
    </source>
</evidence>
<evidence type="ECO:0000256" key="4">
    <source>
        <dbReference type="ARBA" id="ARBA00022737"/>
    </source>
</evidence>
<protein>
    <recommendedName>
        <fullName evidence="1">non-specific serine/threonine protein kinase</fullName>
        <ecNumber evidence="1">2.7.11.1</ecNumber>
    </recommendedName>
</protein>
<comment type="caution">
    <text evidence="15">The sequence shown here is derived from an EMBL/GenBank/DDBJ whole genome shotgun (WGS) entry which is preliminary data.</text>
</comment>
<evidence type="ECO:0000313" key="16">
    <source>
        <dbReference type="Proteomes" id="UP000014387"/>
    </source>
</evidence>
<dbReference type="InterPro" id="IPR005543">
    <property type="entry name" value="PASTA_dom"/>
</dbReference>
<evidence type="ECO:0000256" key="3">
    <source>
        <dbReference type="ARBA" id="ARBA00022679"/>
    </source>
</evidence>
<accession>A0A9W5RFC6</accession>
<dbReference type="CDD" id="cd06577">
    <property type="entry name" value="PASTA_pknB"/>
    <property type="match status" value="3"/>
</dbReference>
<evidence type="ECO:0000256" key="12">
    <source>
        <dbReference type="SAM" id="Phobius"/>
    </source>
</evidence>
<dbReference type="InterPro" id="IPR011009">
    <property type="entry name" value="Kinase-like_dom_sf"/>
</dbReference>
<dbReference type="Pfam" id="PF00069">
    <property type="entry name" value="Pkinase"/>
    <property type="match status" value="1"/>
</dbReference>
<dbReference type="PANTHER" id="PTHR43289">
    <property type="entry name" value="MITOGEN-ACTIVATED PROTEIN KINASE KINASE KINASE 20-RELATED"/>
    <property type="match status" value="1"/>
</dbReference>
<dbReference type="Gene3D" id="3.30.200.20">
    <property type="entry name" value="Phosphorylase Kinase, domain 1"/>
    <property type="match status" value="1"/>
</dbReference>
<sequence length="597" mass="63629">MADNHTHRLAGRYEVRSMIGRGGMAQVHLGFDTRLSRVVAIKMLRTDLARDSIFQTRFRREAQAAASLNHPNIVAVYDTGEEDVTTPDGSTVSVPYIVMEYVEGHTVRDLLAGGAPVPIDEAVEIISGVLSALEYSHVHGLVHRDIKPGNIMLTNTGKIKVMDFGIARALTDSQATMTQTNAVVGTAQYLSPEQAHGDPVDARSDIYSTGCVLFELLTGQPPFKGDSAVAVAYQHVSEIPPTPSSITSDVPDSIDRVVMKAMAKNRDDRYSSAEEMRADLMRAARGALVMAPETDSWQAPATQVMSPATTTMPTATMPPPAPGYDTQTMARIDTLEEEPKKKRWPIAVLIVVALAMIGALVWWFATNSAEPEVEQVPVPSVVGQTQEQAIATLKEAGLEFAIANTEANSEIPENSVISSDPEAGTIVDKGTTVKVVLSSGPADTTVPDVSGLTQQQARDQLKQKGLQVSDVVTVDDPSQEKGRVIKTDPEAGATISEGESVTLLVASGNVSVPADLVGRPRDEVLQTLQELGLNTNVETEESADYAEGTVMSLSATGTVSKGTTITVTVAKAPAPTQPPTQEQTQPTVAQQPSEKTS</sequence>
<keyword evidence="4" id="KW-0677">Repeat</keyword>
<evidence type="ECO:0000256" key="6">
    <source>
        <dbReference type="ARBA" id="ARBA00022777"/>
    </source>
</evidence>
<dbReference type="Gene3D" id="1.10.510.10">
    <property type="entry name" value="Transferase(Phosphotransferase) domain 1"/>
    <property type="match status" value="1"/>
</dbReference>
<dbReference type="PROSITE" id="PS00107">
    <property type="entry name" value="PROTEIN_KINASE_ATP"/>
    <property type="match status" value="1"/>
</dbReference>
<evidence type="ECO:0000259" key="14">
    <source>
        <dbReference type="PROSITE" id="PS51178"/>
    </source>
</evidence>
<dbReference type="Gene3D" id="3.30.10.20">
    <property type="match status" value="3"/>
</dbReference>
<dbReference type="PANTHER" id="PTHR43289:SF6">
    <property type="entry name" value="SERINE_THREONINE-PROTEIN KINASE NEKL-3"/>
    <property type="match status" value="1"/>
</dbReference>
<keyword evidence="5 10" id="KW-0547">Nucleotide-binding</keyword>
<dbReference type="SUPFAM" id="SSF56112">
    <property type="entry name" value="Protein kinase-like (PK-like)"/>
    <property type="match status" value="1"/>
</dbReference>
<feature type="domain" description="PASTA" evidence="14">
    <location>
        <begin position="440"/>
        <end position="507"/>
    </location>
</feature>
<keyword evidence="12" id="KW-0472">Membrane</keyword>
<dbReference type="Proteomes" id="UP000014387">
    <property type="component" value="Unassembled WGS sequence"/>
</dbReference>
<dbReference type="SMART" id="SM00740">
    <property type="entry name" value="PASTA"/>
    <property type="match status" value="3"/>
</dbReference>
<dbReference type="FunFam" id="1.10.510.10:FF:000021">
    <property type="entry name" value="Serine/threonine protein kinase"/>
    <property type="match status" value="1"/>
</dbReference>
<dbReference type="GO" id="GO:0045717">
    <property type="term" value="P:negative regulation of fatty acid biosynthetic process"/>
    <property type="evidence" value="ECO:0007669"/>
    <property type="project" value="UniProtKB-ARBA"/>
</dbReference>
<comment type="catalytic activity">
    <reaction evidence="9">
        <text>L-seryl-[protein] + ATP = O-phospho-L-seryl-[protein] + ADP + H(+)</text>
        <dbReference type="Rhea" id="RHEA:17989"/>
        <dbReference type="Rhea" id="RHEA-COMP:9863"/>
        <dbReference type="Rhea" id="RHEA-COMP:11604"/>
        <dbReference type="ChEBI" id="CHEBI:15378"/>
        <dbReference type="ChEBI" id="CHEBI:29999"/>
        <dbReference type="ChEBI" id="CHEBI:30616"/>
        <dbReference type="ChEBI" id="CHEBI:83421"/>
        <dbReference type="ChEBI" id="CHEBI:456216"/>
        <dbReference type="EC" id="2.7.11.1"/>
    </reaction>
</comment>